<reference evidence="3 4" key="1">
    <citation type="submission" date="2019-02" db="EMBL/GenBank/DDBJ databases">
        <title>The Batch Genome Submission of Acinetobacter spp. strains.</title>
        <authorList>
            <person name="Qin J."/>
            <person name="Hu Y."/>
            <person name="Ye H."/>
            <person name="Wei L."/>
            <person name="Feng Y."/>
            <person name="Zong Z."/>
        </authorList>
    </citation>
    <scope>NUCLEOTIDE SEQUENCE [LARGE SCALE GENOMIC DNA]</scope>
    <source>
        <strain evidence="3 4">WCHAW060049</strain>
    </source>
</reference>
<gene>
    <name evidence="3" type="ORF">EXU28_10585</name>
</gene>
<feature type="domain" description="SseB protein N-terminal" evidence="1">
    <location>
        <begin position="15"/>
        <end position="133"/>
    </location>
</feature>
<protein>
    <submittedName>
        <fullName evidence="3">Enhanced serine sensitivity protein SseB</fullName>
    </submittedName>
</protein>
<dbReference type="Pfam" id="PF07179">
    <property type="entry name" value="SseB"/>
    <property type="match status" value="1"/>
</dbReference>
<evidence type="ECO:0000259" key="1">
    <source>
        <dbReference type="Pfam" id="PF07179"/>
    </source>
</evidence>
<evidence type="ECO:0000313" key="3">
    <source>
        <dbReference type="EMBL" id="RZG45926.1"/>
    </source>
</evidence>
<evidence type="ECO:0000313" key="4">
    <source>
        <dbReference type="Proteomes" id="UP000293863"/>
    </source>
</evidence>
<keyword evidence="4" id="KW-1185">Reference proteome</keyword>
<dbReference type="Proteomes" id="UP000293863">
    <property type="component" value="Unassembled WGS sequence"/>
</dbReference>
<proteinExistence type="predicted"/>
<name>A0A4Q7AIQ2_9GAMM</name>
<dbReference type="Pfam" id="PF14581">
    <property type="entry name" value="SseB_C"/>
    <property type="match status" value="1"/>
</dbReference>
<accession>A0A4Q7AIQ2</accession>
<comment type="caution">
    <text evidence="3">The sequence shown here is derived from an EMBL/GenBank/DDBJ whole genome shotgun (WGS) entry which is preliminary data.</text>
</comment>
<feature type="domain" description="SseB protein C-terminal" evidence="2">
    <location>
        <begin position="156"/>
        <end position="263"/>
    </location>
</feature>
<dbReference type="AlphaFoldDB" id="A0A4Q7AIQ2"/>
<evidence type="ECO:0000259" key="2">
    <source>
        <dbReference type="Pfam" id="PF14581"/>
    </source>
</evidence>
<sequence>MWGCKMYNKSLEITLEELLEKAFEQVTYRPQFLQQLLDSYIYILGTSAESISEHIEHTLKEGSEVQIKQWQKKDGTFFFPFFTSLERLQKTIRNNENYLRINTRSFFELTFGSHVVLNPYSEIGKEFLPAEIAGLLNGDFGLRPDAEELSIDPNTQLSHPSPYPINMVEQIKILLQVNHAVSFAYLAQVMDEKHATKSSLVIGLQLSQVLTEHEKQQLYRQVKQTATDSLLQKKTVELVFVDANDQTALGQYLLHQTQPFYLRQDDKKKGFFATLFN</sequence>
<dbReference type="EMBL" id="SGSQ01000015">
    <property type="protein sequence ID" value="RZG45926.1"/>
    <property type="molecule type" value="Genomic_DNA"/>
</dbReference>
<dbReference type="InterPro" id="IPR009839">
    <property type="entry name" value="SseB_N"/>
</dbReference>
<organism evidence="3 4">
    <name type="scientific">Acinetobacter wuhouensis</name>
    <dbReference type="NCBI Taxonomy" id="1879050"/>
    <lineage>
        <taxon>Bacteria</taxon>
        <taxon>Pseudomonadati</taxon>
        <taxon>Pseudomonadota</taxon>
        <taxon>Gammaproteobacteria</taxon>
        <taxon>Moraxellales</taxon>
        <taxon>Moraxellaceae</taxon>
        <taxon>Acinetobacter</taxon>
    </lineage>
</organism>
<dbReference type="InterPro" id="IPR027945">
    <property type="entry name" value="SseB_C"/>
</dbReference>